<dbReference type="GO" id="GO:0008270">
    <property type="term" value="F:zinc ion binding"/>
    <property type="evidence" value="ECO:0007669"/>
    <property type="project" value="UniProtKB-KW"/>
</dbReference>
<dbReference type="AlphaFoldDB" id="A0AAV7IHA9"/>
<keyword evidence="1" id="KW-0862">Zinc</keyword>
<evidence type="ECO:0000313" key="3">
    <source>
        <dbReference type="EMBL" id="KAH0552393.1"/>
    </source>
</evidence>
<dbReference type="InterPro" id="IPR007527">
    <property type="entry name" value="Znf_SWIM"/>
</dbReference>
<keyword evidence="1" id="KW-0863">Zinc-finger</keyword>
<evidence type="ECO:0000313" key="4">
    <source>
        <dbReference type="Proteomes" id="UP000826195"/>
    </source>
</evidence>
<dbReference type="InterPro" id="IPR052579">
    <property type="entry name" value="Zinc_finger_SWIM"/>
</dbReference>
<reference evidence="3 4" key="1">
    <citation type="journal article" date="2021" name="J. Hered.">
        <title>A chromosome-level genome assembly of the parasitoid wasp, Cotesia glomerata (Hymenoptera: Braconidae).</title>
        <authorList>
            <person name="Pinto B.J."/>
            <person name="Weis J.J."/>
            <person name="Gamble T."/>
            <person name="Ode P.J."/>
            <person name="Paul R."/>
            <person name="Zaspel J.M."/>
        </authorList>
    </citation>
    <scope>NUCLEOTIDE SEQUENCE [LARGE SCALE GENOMIC DNA]</scope>
    <source>
        <strain evidence="3">CgM1</strain>
    </source>
</reference>
<dbReference type="PROSITE" id="PS50966">
    <property type="entry name" value="ZF_SWIM"/>
    <property type="match status" value="1"/>
</dbReference>
<dbReference type="PANTHER" id="PTHR31569">
    <property type="entry name" value="SWIM-TYPE DOMAIN-CONTAINING PROTEIN"/>
    <property type="match status" value="1"/>
</dbReference>
<dbReference type="PANTHER" id="PTHR31569:SF4">
    <property type="entry name" value="SWIM-TYPE DOMAIN-CONTAINING PROTEIN"/>
    <property type="match status" value="1"/>
</dbReference>
<name>A0AAV7IHA9_COTGL</name>
<evidence type="ECO:0000259" key="2">
    <source>
        <dbReference type="PROSITE" id="PS50966"/>
    </source>
</evidence>
<dbReference type="InterPro" id="IPR049218">
    <property type="entry name" value="DUF5575_C"/>
</dbReference>
<comment type="caution">
    <text evidence="3">The sequence shown here is derived from an EMBL/GenBank/DDBJ whole genome shotgun (WGS) entry which is preliminary data.</text>
</comment>
<gene>
    <name evidence="3" type="ORF">KQX54_009392</name>
</gene>
<keyword evidence="1" id="KW-0479">Metal-binding</keyword>
<sequence>MNISLSEKDKILKILHRLTYSSSPSEYDKIYTELSNTAPKSVMSYFNQNWHNIKDQWTVHSMVKDTMGIETNNYLESLNEKLKLIMERRESLMDFLKSYFFWKNNYVTETCRKISKNFLKRDVRDMQDNYQKEYQKYLTEGAFKLLKPEIDSSNWITFESIDDEKKEGRVKYKTSSLNVSIDDCQCKEYNSLHLPCRHIFALHKVHDLENDRDNAESLEDYLNRSIDLNKTNLENISLSTKSKVRGRPKNVDKTVIGQFKAKKKFFMDKSKFQKIELMIKWLKIDKPGMVKNALNNEYLLTSDDFVLETQKVKSSFVDERVDYQLLAPYFELKAFKKLENFIIDMRNNNKWLCPECKTKKKDKMVSIL</sequence>
<evidence type="ECO:0000256" key="1">
    <source>
        <dbReference type="PROSITE-ProRule" id="PRU00325"/>
    </source>
</evidence>
<dbReference type="Pfam" id="PF20784">
    <property type="entry name" value="DUF5575_C"/>
    <property type="match status" value="1"/>
</dbReference>
<dbReference type="Proteomes" id="UP000826195">
    <property type="component" value="Unassembled WGS sequence"/>
</dbReference>
<accession>A0AAV7IHA9</accession>
<feature type="domain" description="SWIM-type" evidence="2">
    <location>
        <begin position="175"/>
        <end position="207"/>
    </location>
</feature>
<protein>
    <recommendedName>
        <fullName evidence="2">SWIM-type domain-containing protein</fullName>
    </recommendedName>
</protein>
<keyword evidence="4" id="KW-1185">Reference proteome</keyword>
<organism evidence="3 4">
    <name type="scientific">Cotesia glomerata</name>
    <name type="common">Lepidopteran parasitic wasp</name>
    <name type="synonym">Apanteles glomeratus</name>
    <dbReference type="NCBI Taxonomy" id="32391"/>
    <lineage>
        <taxon>Eukaryota</taxon>
        <taxon>Metazoa</taxon>
        <taxon>Ecdysozoa</taxon>
        <taxon>Arthropoda</taxon>
        <taxon>Hexapoda</taxon>
        <taxon>Insecta</taxon>
        <taxon>Pterygota</taxon>
        <taxon>Neoptera</taxon>
        <taxon>Endopterygota</taxon>
        <taxon>Hymenoptera</taxon>
        <taxon>Apocrita</taxon>
        <taxon>Ichneumonoidea</taxon>
        <taxon>Braconidae</taxon>
        <taxon>Microgastrinae</taxon>
        <taxon>Cotesia</taxon>
    </lineage>
</organism>
<dbReference type="EMBL" id="JAHXZJ010001492">
    <property type="protein sequence ID" value="KAH0552393.1"/>
    <property type="molecule type" value="Genomic_DNA"/>
</dbReference>
<proteinExistence type="predicted"/>